<dbReference type="Gene3D" id="3.30.200.180">
    <property type="match status" value="1"/>
</dbReference>
<dbReference type="InterPro" id="IPR003709">
    <property type="entry name" value="VanY-like_core_dom"/>
</dbReference>
<dbReference type="PANTHER" id="PTHR34385">
    <property type="entry name" value="D-ALANYL-D-ALANINE CARBOXYPEPTIDASE"/>
    <property type="match status" value="1"/>
</dbReference>
<name>A0ABS2R8H5_9BACI</name>
<feature type="domain" description="D-alanyl-D-alanine carboxypeptidase-like core" evidence="1">
    <location>
        <begin position="91"/>
        <end position="206"/>
    </location>
</feature>
<keyword evidence="2" id="KW-0121">Carboxypeptidase</keyword>
<accession>A0ABS2R8H5</accession>
<dbReference type="Pfam" id="PF02557">
    <property type="entry name" value="VanY"/>
    <property type="match status" value="1"/>
</dbReference>
<protein>
    <submittedName>
        <fullName evidence="2">D-alanyl-D-alanine carboxypeptidase</fullName>
        <ecNumber evidence="2">3.4.16.4</ecNumber>
    </submittedName>
</protein>
<dbReference type="SUPFAM" id="SSF55166">
    <property type="entry name" value="Hedgehog/DD-peptidase"/>
    <property type="match status" value="1"/>
</dbReference>
<dbReference type="InterPro" id="IPR058193">
    <property type="entry name" value="VanY/YodJ_core_dom"/>
</dbReference>
<dbReference type="EMBL" id="JAFBFH010000020">
    <property type="protein sequence ID" value="MBM7715952.1"/>
    <property type="molecule type" value="Genomic_DNA"/>
</dbReference>
<dbReference type="Proteomes" id="UP000823485">
    <property type="component" value="Unassembled WGS sequence"/>
</dbReference>
<sequence>MKKAGSSIFILLLLGLTVAFIVFGPESDVRKPSNKAGKSTITINKDHIYTGHLLLINHDHPVRKSGMMKDIIHLSENTFVSKGYGLLRSDIRLSEHVANEFSKMVKDAEKEGIDQFMVNSGFRTFEEQNRLYLEMGADYAMPEGYSEHNAGFALDIGSSEMKMEKAPEGKWLEKNAWKYGFILRYPKDKSAITGIQYEPWHFRYVGLPHSAVIHQEGFVLEQYLEYVKQKQHLLVRVDGEEYEVSYYELTDHPSIEVRVGNMYEISGDNMGGVIVTNWEP</sequence>
<dbReference type="Gene3D" id="3.30.1380.10">
    <property type="match status" value="1"/>
</dbReference>
<evidence type="ECO:0000313" key="3">
    <source>
        <dbReference type="Proteomes" id="UP000823485"/>
    </source>
</evidence>
<comment type="caution">
    <text evidence="2">The sequence shown here is derived from an EMBL/GenBank/DDBJ whole genome shotgun (WGS) entry which is preliminary data.</text>
</comment>
<dbReference type="PANTHER" id="PTHR34385:SF1">
    <property type="entry name" value="PEPTIDOGLYCAN L-ALANYL-D-GLUTAMATE ENDOPEPTIDASE CWLK"/>
    <property type="match status" value="1"/>
</dbReference>
<evidence type="ECO:0000313" key="2">
    <source>
        <dbReference type="EMBL" id="MBM7715952.1"/>
    </source>
</evidence>
<dbReference type="CDD" id="cd14852">
    <property type="entry name" value="LD-carboxypeptidase"/>
    <property type="match status" value="1"/>
</dbReference>
<keyword evidence="3" id="KW-1185">Reference proteome</keyword>
<dbReference type="EC" id="3.4.16.4" evidence="2"/>
<dbReference type="GO" id="GO:0009002">
    <property type="term" value="F:serine-type D-Ala-D-Ala carboxypeptidase activity"/>
    <property type="evidence" value="ECO:0007669"/>
    <property type="project" value="UniProtKB-EC"/>
</dbReference>
<dbReference type="RefSeq" id="WP_077113667.1">
    <property type="nucleotide sequence ID" value="NZ_JAFBFH010000020.1"/>
</dbReference>
<dbReference type="InterPro" id="IPR052179">
    <property type="entry name" value="DD-CPase-like"/>
</dbReference>
<organism evidence="2 3">
    <name type="scientific">Siminovitchia thermophila</name>
    <dbReference type="NCBI Taxonomy" id="1245522"/>
    <lineage>
        <taxon>Bacteria</taxon>
        <taxon>Bacillati</taxon>
        <taxon>Bacillota</taxon>
        <taxon>Bacilli</taxon>
        <taxon>Bacillales</taxon>
        <taxon>Bacillaceae</taxon>
        <taxon>Siminovitchia</taxon>
    </lineage>
</organism>
<gene>
    <name evidence="2" type="ORF">JOC94_002963</name>
</gene>
<dbReference type="InterPro" id="IPR009045">
    <property type="entry name" value="Zn_M74/Hedgehog-like"/>
</dbReference>
<evidence type="ECO:0000259" key="1">
    <source>
        <dbReference type="Pfam" id="PF02557"/>
    </source>
</evidence>
<proteinExistence type="predicted"/>
<keyword evidence="2" id="KW-0645">Protease</keyword>
<keyword evidence="2" id="KW-0378">Hydrolase</keyword>
<reference evidence="2 3" key="1">
    <citation type="submission" date="2021-01" db="EMBL/GenBank/DDBJ databases">
        <title>Genomic Encyclopedia of Type Strains, Phase IV (KMG-IV): sequencing the most valuable type-strain genomes for metagenomic binning, comparative biology and taxonomic classification.</title>
        <authorList>
            <person name="Goeker M."/>
        </authorList>
    </citation>
    <scope>NUCLEOTIDE SEQUENCE [LARGE SCALE GENOMIC DNA]</scope>
    <source>
        <strain evidence="2 3">DSM 105453</strain>
    </source>
</reference>